<evidence type="ECO:0000313" key="1">
    <source>
        <dbReference type="Proteomes" id="UP001652624"/>
    </source>
</evidence>
<reference evidence="1" key="1">
    <citation type="submission" date="2025-05" db="UniProtKB">
        <authorList>
            <consortium name="RefSeq"/>
        </authorList>
    </citation>
    <scope>NUCLEOTIDE SEQUENCE [LARGE SCALE GENOMIC DNA]</scope>
</reference>
<organism evidence="1 2">
    <name type="scientific">Erinaceus europaeus</name>
    <name type="common">Western European hedgehog</name>
    <dbReference type="NCBI Taxonomy" id="9365"/>
    <lineage>
        <taxon>Eukaryota</taxon>
        <taxon>Metazoa</taxon>
        <taxon>Chordata</taxon>
        <taxon>Craniata</taxon>
        <taxon>Vertebrata</taxon>
        <taxon>Euteleostomi</taxon>
        <taxon>Mammalia</taxon>
        <taxon>Eutheria</taxon>
        <taxon>Laurasiatheria</taxon>
        <taxon>Eulipotyphla</taxon>
        <taxon>Erinaceidae</taxon>
        <taxon>Erinaceinae</taxon>
        <taxon>Erinaceus</taxon>
    </lineage>
</organism>
<dbReference type="Proteomes" id="UP001652624">
    <property type="component" value="Chromosome 2"/>
</dbReference>
<name>A0ABM3X0S8_ERIEU</name>
<proteinExistence type="predicted"/>
<dbReference type="InterPro" id="IPR029027">
    <property type="entry name" value="Single_a-helix_sf"/>
</dbReference>
<evidence type="ECO:0000313" key="2">
    <source>
        <dbReference type="RefSeq" id="XP_060042431.1"/>
    </source>
</evidence>
<dbReference type="Gene3D" id="1.20.5.220">
    <property type="match status" value="1"/>
</dbReference>
<protein>
    <submittedName>
        <fullName evidence="2">Cytochrome b-c1 complex subunit 10-like</fullName>
    </submittedName>
</protein>
<dbReference type="GeneID" id="132536974"/>
<accession>A0ABM3X0S8</accession>
<dbReference type="PANTHER" id="PTHR15420:SF2">
    <property type="entry name" value="CYTOCHROME B-C1 COMPLEX SUBUNIT 10"/>
    <property type="match status" value="1"/>
</dbReference>
<dbReference type="InterPro" id="IPR015089">
    <property type="entry name" value="UQCR"/>
</dbReference>
<reference evidence="2" key="2">
    <citation type="submission" date="2025-08" db="UniProtKB">
        <authorList>
            <consortium name="RefSeq"/>
        </authorList>
    </citation>
    <scope>IDENTIFICATION</scope>
</reference>
<keyword evidence="1" id="KW-1185">Reference proteome</keyword>
<sequence>MVTWMQIPFFKKKIFFFRCTVHQSWSPRQAAMLTCFLGLGYQQLAQNWDPMASMWATVCAVGLVWATDWQLVLDWVPYINSKFKKD</sequence>
<gene>
    <name evidence="2" type="primary">LOC132536974</name>
</gene>
<dbReference type="RefSeq" id="XP_060042431.1">
    <property type="nucleotide sequence ID" value="XM_060186448.1"/>
</dbReference>
<dbReference type="PANTHER" id="PTHR15420">
    <property type="entry name" value="UBIQUINOL-CYTOCHROME C REDUCTASE COMPLEX 6.4 KD PROTEIN"/>
    <property type="match status" value="1"/>
</dbReference>
<dbReference type="SUPFAM" id="SSF81518">
    <property type="entry name" value="Subunit XI (6.4 kDa protein) of cytochrome bc1 complex (Ubiquinol-cytochrome c reductase)"/>
    <property type="match status" value="1"/>
</dbReference>
<dbReference type="Pfam" id="PF08997">
    <property type="entry name" value="UCR_6-4kD"/>
    <property type="match status" value="1"/>
</dbReference>